<accession>A0A5S9F6C4</accession>
<dbReference type="InterPro" id="IPR036097">
    <property type="entry name" value="HisK_dim/P_sf"/>
</dbReference>
<evidence type="ECO:0000256" key="11">
    <source>
        <dbReference type="ARBA" id="ARBA00022989"/>
    </source>
</evidence>
<feature type="domain" description="HAMP" evidence="16">
    <location>
        <begin position="1072"/>
        <end position="1124"/>
    </location>
</feature>
<dbReference type="OrthoDB" id="226486at2"/>
<keyword evidence="9 17" id="KW-0418">Kinase</keyword>
<dbReference type="PROSITE" id="PS50885">
    <property type="entry name" value="HAMP"/>
    <property type="match status" value="1"/>
</dbReference>
<dbReference type="Proteomes" id="UP000326354">
    <property type="component" value="Chromosome"/>
</dbReference>
<gene>
    <name evidence="17" type="ORF">UABAM_06172</name>
</gene>
<dbReference type="SUPFAM" id="SSF158472">
    <property type="entry name" value="HAMP domain-like"/>
    <property type="match status" value="1"/>
</dbReference>
<dbReference type="PROSITE" id="PS50109">
    <property type="entry name" value="HIS_KIN"/>
    <property type="match status" value="1"/>
</dbReference>
<keyword evidence="18" id="KW-1185">Reference proteome</keyword>
<dbReference type="KEGG" id="uam:UABAM_06172"/>
<organism evidence="17 18">
    <name type="scientific">Uabimicrobium amorphum</name>
    <dbReference type="NCBI Taxonomy" id="2596890"/>
    <lineage>
        <taxon>Bacteria</taxon>
        <taxon>Pseudomonadati</taxon>
        <taxon>Planctomycetota</taxon>
        <taxon>Candidatus Uabimicrobiia</taxon>
        <taxon>Candidatus Uabimicrobiales</taxon>
        <taxon>Candidatus Uabimicrobiaceae</taxon>
        <taxon>Candidatus Uabimicrobium</taxon>
    </lineage>
</organism>
<dbReference type="Gene3D" id="1.10.287.130">
    <property type="match status" value="1"/>
</dbReference>
<evidence type="ECO:0000256" key="4">
    <source>
        <dbReference type="ARBA" id="ARBA00022475"/>
    </source>
</evidence>
<dbReference type="SMART" id="SM00304">
    <property type="entry name" value="HAMP"/>
    <property type="match status" value="1"/>
</dbReference>
<dbReference type="InterPro" id="IPR003660">
    <property type="entry name" value="HAMP_dom"/>
</dbReference>
<dbReference type="GO" id="GO:0005886">
    <property type="term" value="C:plasma membrane"/>
    <property type="evidence" value="ECO:0007669"/>
    <property type="project" value="UniProtKB-SubCell"/>
</dbReference>
<sequence length="1363" mass="158274">MRWKKLRLVIVFLCITTTLSYIFYSYRISYVDKNWESYRQNFLYDGLFDVQQRFFSLEKQLRHKLDYLINTTELQSCFRKHLKARSQRQRETTKTALFEQLFRKDVSKVIEPYGIAVFASYKNTPLIAWKNWSIDLPFSVLNEALSGVRTSYILNSQEKIYTMLCCFVPIFDNGKCLGTFAISTRLNTRYLLSHRYIKTQYFTENDLEKELSARHIQEIAIHFTQKNDFFEDGLQQPFFNLNMEHMGWVILVSKSKETVLENIYKNGRVIRNATWGVFGFVLLILFLYNIYCSTFRNTTKLFLSIGILIAARYIFIIISFPIELFELLNLPIEFCSESTMIFASQIYHFELSGTPIDFLLTNLFLFLGCRLLQEYGVGKINRNRFTQTSAFKIGMLCVFCLAFTLSYYFLHTATRSIVEDSSVKFVINDEIIPSSPQIILMLAVIFLGLALVLLNAQVIRYCIRLYEGWDKYYLFVPLPFVCYYSVLPETNNFYLLMSCMAGAVCFCWAISLLVFYFPKVQTIRRTVILFFVCLTIYPIMYYESKAKIRDNISSKQEEKAEIASNYKSKDFIEQILDNQLWFNKELIKSLESFNDDAAFLLWANNTILNSYFRNIYISVYVKVPQPLPLGLDANRFFYWGDDEIYYELSSFSSGVAKEQWYEAMIKKDLPHDRLFVLAGVSGYGYSTQEKKSLLTLGGKPIFKGEEIIGYVAILTMYEKISQMHTNYLAYGFSQESIRDSLLRAYFDKEKLIETSIPYMTKTFSPPPVVLENVGKGNTSVWLTQNIENVPYDCFYFPHEIQLPYYDENDDKLPKYQVRKIIGLIGYPVPSTIFMIFYFLQLFFAGLLCVIVPNFLWNGAHTIIRENKISNLSFERKLLISFFTISAIPVLLLAIYSREHAVQKVHENYRHTLTNYLEGAYTAMEEEDYLLQPFAENGNIISYNLGTKFCEQWHKENRQILNVYMRNKIFVSNGRDFFQTELLSERLPGEIYYNLILLKRDTFIHIQDTGFIVGYKAAFFHDNARVQNLILSIPMVYEKSRVESEITSILVNIITIYVICLLIIIVAAFLLINHIVRPLKQLITGINRVSTGDLAVEIPRTSNDEIGQLIAAFNRMTKDLEVSRHKLVQAEKNAAWREMSRQIAHEIKNPLTPMRLSAQHILRAYEDQARQFPVILQRGISNIIEAIDSLAKTATSFSEFAKFTKPNLEVCNLEDILLTCVNLFEEYKEKDITTQLHIENEIPHVFVDPHQVKRVFINLVTNAIHAMEDKEDEGHINIICNYSSPQTYVVVEVRDNGCGVPEHVKPHLFEPNFSTKSYGSGLGLAITKRSIENMNGEISIESKEGVGTTVFVKLPIQQMSCEDQ</sequence>
<dbReference type="Gene3D" id="6.10.340.10">
    <property type="match status" value="1"/>
</dbReference>
<dbReference type="PANTHER" id="PTHR45528:SF1">
    <property type="entry name" value="SENSOR HISTIDINE KINASE CPXA"/>
    <property type="match status" value="1"/>
</dbReference>
<dbReference type="InterPro" id="IPR004358">
    <property type="entry name" value="Sig_transdc_His_kin-like_C"/>
</dbReference>
<dbReference type="Pfam" id="PF02518">
    <property type="entry name" value="HATPase_c"/>
    <property type="match status" value="1"/>
</dbReference>
<feature type="transmembrane region" description="Helical" evidence="14">
    <location>
        <begin position="301"/>
        <end position="322"/>
    </location>
</feature>
<dbReference type="GO" id="GO:0000155">
    <property type="term" value="F:phosphorelay sensor kinase activity"/>
    <property type="evidence" value="ECO:0007669"/>
    <property type="project" value="InterPro"/>
</dbReference>
<feature type="transmembrane region" description="Helical" evidence="14">
    <location>
        <begin position="273"/>
        <end position="292"/>
    </location>
</feature>
<evidence type="ECO:0000256" key="1">
    <source>
        <dbReference type="ARBA" id="ARBA00000085"/>
    </source>
</evidence>
<dbReference type="InterPro" id="IPR003661">
    <property type="entry name" value="HisK_dim/P_dom"/>
</dbReference>
<evidence type="ECO:0000256" key="14">
    <source>
        <dbReference type="SAM" id="Phobius"/>
    </source>
</evidence>
<feature type="transmembrane region" description="Helical" evidence="14">
    <location>
        <begin position="493"/>
        <end position="516"/>
    </location>
</feature>
<dbReference type="Pfam" id="PF00672">
    <property type="entry name" value="HAMP"/>
    <property type="match status" value="1"/>
</dbReference>
<dbReference type="PANTHER" id="PTHR45528">
    <property type="entry name" value="SENSOR HISTIDINE KINASE CPXA"/>
    <property type="match status" value="1"/>
</dbReference>
<evidence type="ECO:0000256" key="13">
    <source>
        <dbReference type="ARBA" id="ARBA00023136"/>
    </source>
</evidence>
<feature type="transmembrane region" description="Helical" evidence="14">
    <location>
        <begin position="523"/>
        <end position="542"/>
    </location>
</feature>
<dbReference type="PRINTS" id="PR00344">
    <property type="entry name" value="BCTRLSENSOR"/>
</dbReference>
<evidence type="ECO:0000256" key="7">
    <source>
        <dbReference type="ARBA" id="ARBA00022692"/>
    </source>
</evidence>
<proteinExistence type="predicted"/>
<feature type="transmembrane region" description="Helical" evidence="14">
    <location>
        <begin position="438"/>
        <end position="459"/>
    </location>
</feature>
<evidence type="ECO:0000313" key="17">
    <source>
        <dbReference type="EMBL" id="BBM87757.1"/>
    </source>
</evidence>
<evidence type="ECO:0000256" key="9">
    <source>
        <dbReference type="ARBA" id="ARBA00022777"/>
    </source>
</evidence>
<feature type="transmembrane region" description="Helical" evidence="14">
    <location>
        <begin position="354"/>
        <end position="372"/>
    </location>
</feature>
<dbReference type="CDD" id="cd00082">
    <property type="entry name" value="HisKA"/>
    <property type="match status" value="1"/>
</dbReference>
<evidence type="ECO:0000256" key="2">
    <source>
        <dbReference type="ARBA" id="ARBA00004651"/>
    </source>
</evidence>
<keyword evidence="10" id="KW-0067">ATP-binding</keyword>
<dbReference type="Gene3D" id="3.30.565.10">
    <property type="entry name" value="Histidine kinase-like ATPase, C-terminal domain"/>
    <property type="match status" value="1"/>
</dbReference>
<evidence type="ECO:0000256" key="12">
    <source>
        <dbReference type="ARBA" id="ARBA00023012"/>
    </source>
</evidence>
<keyword evidence="13 14" id="KW-0472">Membrane</keyword>
<dbReference type="InterPro" id="IPR036890">
    <property type="entry name" value="HATPase_C_sf"/>
</dbReference>
<evidence type="ECO:0000259" key="16">
    <source>
        <dbReference type="PROSITE" id="PS50885"/>
    </source>
</evidence>
<protein>
    <recommendedName>
        <fullName evidence="3">histidine kinase</fullName>
        <ecNumber evidence="3">2.7.13.3</ecNumber>
    </recommendedName>
</protein>
<evidence type="ECO:0000256" key="10">
    <source>
        <dbReference type="ARBA" id="ARBA00022840"/>
    </source>
</evidence>
<name>A0A5S9F6C4_UABAM</name>
<feature type="transmembrane region" description="Helical" evidence="14">
    <location>
        <begin position="393"/>
        <end position="410"/>
    </location>
</feature>
<feature type="domain" description="Histidine kinase" evidence="15">
    <location>
        <begin position="1141"/>
        <end position="1357"/>
    </location>
</feature>
<evidence type="ECO:0000256" key="6">
    <source>
        <dbReference type="ARBA" id="ARBA00022679"/>
    </source>
</evidence>
<dbReference type="SUPFAM" id="SSF47384">
    <property type="entry name" value="Homodimeric domain of signal transducing histidine kinase"/>
    <property type="match status" value="1"/>
</dbReference>
<dbReference type="RefSeq" id="WP_151971759.1">
    <property type="nucleotide sequence ID" value="NZ_AP019860.1"/>
</dbReference>
<keyword evidence="11 14" id="KW-1133">Transmembrane helix</keyword>
<comment type="subcellular location">
    <subcellularLocation>
        <location evidence="2">Cell membrane</location>
        <topology evidence="2">Multi-pass membrane protein</topology>
    </subcellularLocation>
</comment>
<dbReference type="InterPro" id="IPR003594">
    <property type="entry name" value="HATPase_dom"/>
</dbReference>
<evidence type="ECO:0000256" key="8">
    <source>
        <dbReference type="ARBA" id="ARBA00022741"/>
    </source>
</evidence>
<keyword evidence="6" id="KW-0808">Transferase</keyword>
<keyword evidence="8" id="KW-0547">Nucleotide-binding</keyword>
<keyword evidence="4" id="KW-1003">Cell membrane</keyword>
<dbReference type="SUPFAM" id="SSF55874">
    <property type="entry name" value="ATPase domain of HSP90 chaperone/DNA topoisomerase II/histidine kinase"/>
    <property type="match status" value="1"/>
</dbReference>
<dbReference type="EC" id="2.7.13.3" evidence="3"/>
<dbReference type="InterPro" id="IPR050398">
    <property type="entry name" value="HssS/ArlS-like"/>
</dbReference>
<keyword evidence="5" id="KW-0597">Phosphoprotein</keyword>
<feature type="transmembrane region" description="Helical" evidence="14">
    <location>
        <begin position="834"/>
        <end position="856"/>
    </location>
</feature>
<evidence type="ECO:0000313" key="18">
    <source>
        <dbReference type="Proteomes" id="UP000326354"/>
    </source>
</evidence>
<comment type="catalytic activity">
    <reaction evidence="1">
        <text>ATP + protein L-histidine = ADP + protein N-phospho-L-histidine.</text>
        <dbReference type="EC" id="2.7.13.3"/>
    </reaction>
</comment>
<dbReference type="InterPro" id="IPR005467">
    <property type="entry name" value="His_kinase_dom"/>
</dbReference>
<dbReference type="SMART" id="SM00387">
    <property type="entry name" value="HATPase_c"/>
    <property type="match status" value="1"/>
</dbReference>
<keyword evidence="12" id="KW-0902">Two-component regulatory system</keyword>
<keyword evidence="7 14" id="KW-0812">Transmembrane</keyword>
<dbReference type="GO" id="GO:0005524">
    <property type="term" value="F:ATP binding"/>
    <property type="evidence" value="ECO:0007669"/>
    <property type="project" value="UniProtKB-KW"/>
</dbReference>
<feature type="transmembrane region" description="Helical" evidence="14">
    <location>
        <begin position="471"/>
        <end position="487"/>
    </location>
</feature>
<dbReference type="CDD" id="cd06225">
    <property type="entry name" value="HAMP"/>
    <property type="match status" value="1"/>
</dbReference>
<evidence type="ECO:0000256" key="3">
    <source>
        <dbReference type="ARBA" id="ARBA00012438"/>
    </source>
</evidence>
<dbReference type="EMBL" id="AP019860">
    <property type="protein sequence ID" value="BBM87757.1"/>
    <property type="molecule type" value="Genomic_DNA"/>
</dbReference>
<feature type="transmembrane region" description="Helical" evidence="14">
    <location>
        <begin position="877"/>
        <end position="895"/>
    </location>
</feature>
<evidence type="ECO:0000256" key="5">
    <source>
        <dbReference type="ARBA" id="ARBA00022553"/>
    </source>
</evidence>
<feature type="transmembrane region" description="Helical" evidence="14">
    <location>
        <begin position="1048"/>
        <end position="1071"/>
    </location>
</feature>
<reference evidence="17 18" key="1">
    <citation type="submission" date="2019-08" db="EMBL/GenBank/DDBJ databases">
        <title>Complete genome sequence of Candidatus Uab amorphum.</title>
        <authorList>
            <person name="Shiratori T."/>
            <person name="Suzuki S."/>
            <person name="Kakizawa Y."/>
            <person name="Ishida K."/>
        </authorList>
    </citation>
    <scope>NUCLEOTIDE SEQUENCE [LARGE SCALE GENOMIC DNA]</scope>
    <source>
        <strain evidence="17 18">SRT547</strain>
    </source>
</reference>
<evidence type="ECO:0000259" key="15">
    <source>
        <dbReference type="PROSITE" id="PS50109"/>
    </source>
</evidence>